<dbReference type="EMBL" id="FAXC01000175">
    <property type="protein sequence ID" value="CUV09075.1"/>
    <property type="molecule type" value="Genomic_DNA"/>
</dbReference>
<name>A0A160VEZ1_9ZZZZ</name>
<evidence type="ECO:0000313" key="1">
    <source>
        <dbReference type="EMBL" id="CUV09075.1"/>
    </source>
</evidence>
<gene>
    <name evidence="1" type="ORF">MGWOODY_Mmi1524</name>
</gene>
<dbReference type="AlphaFoldDB" id="A0A160VEZ1"/>
<organism evidence="1">
    <name type="scientific">hydrothermal vent metagenome</name>
    <dbReference type="NCBI Taxonomy" id="652676"/>
    <lineage>
        <taxon>unclassified sequences</taxon>
        <taxon>metagenomes</taxon>
        <taxon>ecological metagenomes</taxon>
    </lineage>
</organism>
<reference evidence="1" key="1">
    <citation type="submission" date="2015-10" db="EMBL/GenBank/DDBJ databases">
        <authorList>
            <person name="Gilbert D.G."/>
        </authorList>
    </citation>
    <scope>NUCLEOTIDE SEQUENCE</scope>
</reference>
<sequence length="44" mass="5166">MIQPFNETDSSTLDNVNSPHVWVLVFMLFIGKKTAQSYKRFYVI</sequence>
<accession>A0A160VEZ1</accession>
<protein>
    <submittedName>
        <fullName evidence="1">Uncharacterized protein</fullName>
    </submittedName>
</protein>
<proteinExistence type="predicted"/>